<protein>
    <submittedName>
        <fullName evidence="1">Uncharacterized protein</fullName>
    </submittedName>
</protein>
<dbReference type="Proteomes" id="UP001501455">
    <property type="component" value="Unassembled WGS sequence"/>
</dbReference>
<dbReference type="EMBL" id="BAAAXF010000062">
    <property type="protein sequence ID" value="GAA3501982.1"/>
    <property type="molecule type" value="Genomic_DNA"/>
</dbReference>
<comment type="caution">
    <text evidence="1">The sequence shown here is derived from an EMBL/GenBank/DDBJ whole genome shotgun (WGS) entry which is preliminary data.</text>
</comment>
<organism evidence="1 2">
    <name type="scientific">Streptomyces prasinosporus</name>
    <dbReference type="NCBI Taxonomy" id="68256"/>
    <lineage>
        <taxon>Bacteria</taxon>
        <taxon>Bacillati</taxon>
        <taxon>Actinomycetota</taxon>
        <taxon>Actinomycetes</taxon>
        <taxon>Kitasatosporales</taxon>
        <taxon>Streptomycetaceae</taxon>
        <taxon>Streptomyces</taxon>
        <taxon>Streptomyces albogriseolus group</taxon>
    </lineage>
</organism>
<keyword evidence="2" id="KW-1185">Reference proteome</keyword>
<name>A0ABP6U2U3_9ACTN</name>
<evidence type="ECO:0000313" key="1">
    <source>
        <dbReference type="EMBL" id="GAA3501982.1"/>
    </source>
</evidence>
<accession>A0ABP6U2U3</accession>
<evidence type="ECO:0000313" key="2">
    <source>
        <dbReference type="Proteomes" id="UP001501455"/>
    </source>
</evidence>
<reference evidence="2" key="1">
    <citation type="journal article" date="2019" name="Int. J. Syst. Evol. Microbiol.">
        <title>The Global Catalogue of Microorganisms (GCM) 10K type strain sequencing project: providing services to taxonomists for standard genome sequencing and annotation.</title>
        <authorList>
            <consortium name="The Broad Institute Genomics Platform"/>
            <consortium name="The Broad Institute Genome Sequencing Center for Infectious Disease"/>
            <person name="Wu L."/>
            <person name="Ma J."/>
        </authorList>
    </citation>
    <scope>NUCLEOTIDE SEQUENCE [LARGE SCALE GENOMIC DNA]</scope>
    <source>
        <strain evidence="2">JCM 4816</strain>
    </source>
</reference>
<gene>
    <name evidence="1" type="ORF">GCM10019016_090900</name>
</gene>
<sequence>MVTRLRSLTDLETLIAAGIPAITSQSFLKEELTGAGLRHLRGT</sequence>
<proteinExistence type="predicted"/>